<evidence type="ECO:0000313" key="1">
    <source>
        <dbReference type="EMBL" id="CAD7586366.1"/>
    </source>
</evidence>
<gene>
    <name evidence="1" type="ORF">TGEB3V08_LOCUS739</name>
</gene>
<dbReference type="AlphaFoldDB" id="A0A7R9PGT4"/>
<reference evidence="1" key="1">
    <citation type="submission" date="2020-11" db="EMBL/GenBank/DDBJ databases">
        <authorList>
            <person name="Tran Van P."/>
        </authorList>
    </citation>
    <scope>NUCLEOTIDE SEQUENCE</scope>
</reference>
<proteinExistence type="predicted"/>
<dbReference type="EMBL" id="OE839243">
    <property type="protein sequence ID" value="CAD7586366.1"/>
    <property type="molecule type" value="Genomic_DNA"/>
</dbReference>
<organism evidence="1">
    <name type="scientific">Timema genevievae</name>
    <name type="common">Walking stick</name>
    <dbReference type="NCBI Taxonomy" id="629358"/>
    <lineage>
        <taxon>Eukaryota</taxon>
        <taxon>Metazoa</taxon>
        <taxon>Ecdysozoa</taxon>
        <taxon>Arthropoda</taxon>
        <taxon>Hexapoda</taxon>
        <taxon>Insecta</taxon>
        <taxon>Pterygota</taxon>
        <taxon>Neoptera</taxon>
        <taxon>Polyneoptera</taxon>
        <taxon>Phasmatodea</taxon>
        <taxon>Timematodea</taxon>
        <taxon>Timematoidea</taxon>
        <taxon>Timematidae</taxon>
        <taxon>Timema</taxon>
    </lineage>
</organism>
<protein>
    <submittedName>
        <fullName evidence="1">Uncharacterized protein</fullName>
    </submittedName>
</protein>
<name>A0A7R9PGT4_TIMGE</name>
<accession>A0A7R9PGT4</accession>
<sequence length="159" mass="17334">MARLQSKLRANTIISSVADLRLTREQERKHNKTKQKTNKWITQEKGKTRALVMTPLCLIKQAGWGGNNETIYAEGNDGQRVRGLPDVRGSSPKVSAQWVGTALTAQLLTSQKEKPPPVHLTEIQTSISPSSAVGLNTTSVLANYATETVTVPPSNQSQT</sequence>